<feature type="active site" description="Proton donor/acceptor" evidence="3">
    <location>
        <position position="261"/>
    </location>
</feature>
<name>A0A2S0MR51_9RHOB</name>
<feature type="binding site" evidence="2">
    <location>
        <position position="264"/>
    </location>
    <ligand>
        <name>Zn(2+)</name>
        <dbReference type="ChEBI" id="CHEBI:29105"/>
        <note>catalytic</note>
    </ligand>
</feature>
<evidence type="ECO:0000256" key="3">
    <source>
        <dbReference type="PIRSR" id="PIRSR006615-2"/>
    </source>
</evidence>
<dbReference type="PANTHER" id="PTHR34217">
    <property type="entry name" value="METAL-DEPENDENT CARBOXYPEPTIDASE"/>
    <property type="match status" value="1"/>
</dbReference>
<dbReference type="PROSITE" id="PS52034">
    <property type="entry name" value="PEPTIDASE_M32"/>
    <property type="match status" value="1"/>
</dbReference>
<sequence length="508" mass="55881">MSELNALVARLNDVLCAVNVLNWDARTMMPKGGAQTRGHQIATLKGMARTMILAPEMRDAVAAALERTSGLDPDDSERRAAEAVQAAIAHHERIPADLLRAQAEHSSLAGAAWTEARKAADFSMFRPYLERTVTLAREQAAALGYREHPYDAMVAIYEPGETAASLGSLFKELRAGILPILDAAIGQSKPRTDFLYRDYPVEGQKAFAQQTAHMLGLDDDRSRLDTTVHPFEISFSRNDVRIASRWKRNYLPMSIFGSIHETGHALYELGVDAALTRTAHVTDMIGLYAVAGASFGMHESQSRLMENHVGRSRAFWAQNFARLRDTFPDQLADVTEAEFTAAVNRVEPGFIRVEADELGYDLHIMLRVDIEMALMDGSLDVVDIPGVWNAAVERDLGLTVPGDDLGCLQDVHWSSGNIGSFPTYTIGNITAAQIMAHFDVSRPDIRHEIDKGNTAVLREALCELVWRHGRARSRGDILKSIGAKPNDPKAYLDYLAGKFAPALISSST</sequence>
<organism evidence="4 5">
    <name type="scientific">Pukyongiella litopenaei</name>
    <dbReference type="NCBI Taxonomy" id="2605946"/>
    <lineage>
        <taxon>Bacteria</taxon>
        <taxon>Pseudomonadati</taxon>
        <taxon>Pseudomonadota</taxon>
        <taxon>Alphaproteobacteria</taxon>
        <taxon>Rhodobacterales</taxon>
        <taxon>Paracoccaceae</taxon>
        <taxon>Pukyongiella</taxon>
    </lineage>
</organism>
<dbReference type="InterPro" id="IPR001333">
    <property type="entry name" value="Peptidase_M32_Taq"/>
</dbReference>
<dbReference type="Gene3D" id="1.10.1370.30">
    <property type="match status" value="1"/>
</dbReference>
<dbReference type="GO" id="GO:0004181">
    <property type="term" value="F:metallocarboxypeptidase activity"/>
    <property type="evidence" value="ECO:0007669"/>
    <property type="project" value="UniProtKB-UniRule"/>
</dbReference>
<evidence type="ECO:0000256" key="2">
    <source>
        <dbReference type="PIRSR" id="PIRSR006615-1"/>
    </source>
</evidence>
<evidence type="ECO:0000313" key="5">
    <source>
        <dbReference type="Proteomes" id="UP000237655"/>
    </source>
</evidence>
<dbReference type="Pfam" id="PF02074">
    <property type="entry name" value="Peptidase_M32"/>
    <property type="match status" value="1"/>
</dbReference>
<keyword evidence="2" id="KW-0862">Zinc</keyword>
<gene>
    <name evidence="4" type="ORF">C6Y53_12130</name>
</gene>
<reference evidence="5" key="1">
    <citation type="submission" date="2018-03" db="EMBL/GenBank/DDBJ databases">
        <title>Genomic analysis of the strain SH-1 isolated from shrimp intestine.</title>
        <authorList>
            <person name="Kim Y.-S."/>
            <person name="Kim S.-E."/>
            <person name="Kim K.-H."/>
        </authorList>
    </citation>
    <scope>NUCLEOTIDE SEQUENCE [LARGE SCALE GENOMIC DNA]</scope>
    <source>
        <strain evidence="5">SH-1</strain>
    </source>
</reference>
<dbReference type="PIRSF" id="PIRSF006615">
    <property type="entry name" value="Zn_crbxpep_Taq"/>
    <property type="match status" value="1"/>
</dbReference>
<dbReference type="EC" id="3.4.17.19" evidence="1"/>
<dbReference type="PANTHER" id="PTHR34217:SF1">
    <property type="entry name" value="CARBOXYPEPTIDASE 1"/>
    <property type="match status" value="1"/>
</dbReference>
<dbReference type="GO" id="GO:0006508">
    <property type="term" value="P:proteolysis"/>
    <property type="evidence" value="ECO:0007669"/>
    <property type="project" value="UniProtKB-UniRule"/>
</dbReference>
<feature type="binding site" evidence="2">
    <location>
        <position position="260"/>
    </location>
    <ligand>
        <name>Zn(2+)</name>
        <dbReference type="ChEBI" id="CHEBI:29105"/>
        <note>catalytic</note>
    </ligand>
</feature>
<dbReference type="AlphaFoldDB" id="A0A2S0MR51"/>
<dbReference type="EMBL" id="CP027665">
    <property type="protein sequence ID" value="AVO38365.1"/>
    <property type="molecule type" value="Genomic_DNA"/>
</dbReference>
<keyword evidence="1 2" id="KW-0479">Metal-binding</keyword>
<evidence type="ECO:0000256" key="1">
    <source>
        <dbReference type="PIRNR" id="PIRNR006615"/>
    </source>
</evidence>
<dbReference type="GO" id="GO:0046872">
    <property type="term" value="F:metal ion binding"/>
    <property type="evidence" value="ECO:0007669"/>
    <property type="project" value="UniProtKB-KW"/>
</dbReference>
<dbReference type="Proteomes" id="UP000237655">
    <property type="component" value="Chromosome"/>
</dbReference>
<keyword evidence="1" id="KW-0482">Metalloprotease</keyword>
<dbReference type="KEGG" id="thas:C6Y53_12130"/>
<keyword evidence="5" id="KW-1185">Reference proteome</keyword>
<dbReference type="RefSeq" id="WP_106472679.1">
    <property type="nucleotide sequence ID" value="NZ_CP027665.1"/>
</dbReference>
<comment type="cofactor">
    <cofactor evidence="2">
        <name>Zn(2+)</name>
        <dbReference type="ChEBI" id="CHEBI:29105"/>
    </cofactor>
    <text evidence="2">Binds 1 zinc ion per subunit.</text>
</comment>
<comment type="catalytic activity">
    <reaction evidence="1">
        <text>Release of a C-terminal amino acid with broad specificity, except for -Pro.</text>
        <dbReference type="EC" id="3.4.17.19"/>
    </reaction>
</comment>
<keyword evidence="1 4" id="KW-0121">Carboxypeptidase</keyword>
<comment type="function">
    <text evidence="1">Broad specificity carboxypetidase that releases amino acids sequentially from the C-terminus, including neutral, aromatic, polar and basic residues.</text>
</comment>
<accession>A0A2S0MR51</accession>
<comment type="similarity">
    <text evidence="1">Belongs to the peptidase M32 family.</text>
</comment>
<proteinExistence type="inferred from homology"/>
<evidence type="ECO:0000313" key="4">
    <source>
        <dbReference type="EMBL" id="AVO38365.1"/>
    </source>
</evidence>
<dbReference type="PRINTS" id="PR00998">
    <property type="entry name" value="CRBOXYPTASET"/>
</dbReference>
<feature type="binding site" evidence="2">
    <location>
        <position position="299"/>
    </location>
    <ligand>
        <name>Zn(2+)</name>
        <dbReference type="ChEBI" id="CHEBI:29105"/>
        <note>catalytic</note>
    </ligand>
</feature>
<dbReference type="CDD" id="cd06460">
    <property type="entry name" value="M32_Taq"/>
    <property type="match status" value="1"/>
</dbReference>
<protein>
    <recommendedName>
        <fullName evidence="1">Metal-dependent carboxypeptidase</fullName>
        <ecNumber evidence="1">3.4.17.19</ecNumber>
    </recommendedName>
</protein>
<dbReference type="SUPFAM" id="SSF55486">
    <property type="entry name" value="Metalloproteases ('zincins'), catalytic domain"/>
    <property type="match status" value="1"/>
</dbReference>
<keyword evidence="1" id="KW-0378">Hydrolase</keyword>
<keyword evidence="1" id="KW-0645">Protease</keyword>